<keyword evidence="2" id="KW-1185">Reference proteome</keyword>
<organism evidence="1 2">
    <name type="scientific">Populus alba x Populus x berolinensis</name>
    <dbReference type="NCBI Taxonomy" id="444605"/>
    <lineage>
        <taxon>Eukaryota</taxon>
        <taxon>Viridiplantae</taxon>
        <taxon>Streptophyta</taxon>
        <taxon>Embryophyta</taxon>
        <taxon>Tracheophyta</taxon>
        <taxon>Spermatophyta</taxon>
        <taxon>Magnoliopsida</taxon>
        <taxon>eudicotyledons</taxon>
        <taxon>Gunneridae</taxon>
        <taxon>Pentapetalae</taxon>
        <taxon>rosids</taxon>
        <taxon>fabids</taxon>
        <taxon>Malpighiales</taxon>
        <taxon>Salicaceae</taxon>
        <taxon>Saliceae</taxon>
        <taxon>Populus</taxon>
    </lineage>
</organism>
<dbReference type="Proteomes" id="UP001164929">
    <property type="component" value="Chromosome 17"/>
</dbReference>
<sequence length="95" mass="10605">MILTSSSSLPFINPKQTASGRGYKILEISSFIPHERILEISLVSPPPDPFSHSISFMLPFRNAKSSLHPTLYRALSSLFQDRSEQLTSSLIDSKI</sequence>
<dbReference type="EMBL" id="JAQIZT010000017">
    <property type="protein sequence ID" value="KAJ6960008.1"/>
    <property type="molecule type" value="Genomic_DNA"/>
</dbReference>
<proteinExistence type="predicted"/>
<reference evidence="1" key="1">
    <citation type="journal article" date="2023" name="Mol. Ecol. Resour.">
        <title>Chromosome-level genome assembly of a triploid poplar Populus alba 'Berolinensis'.</title>
        <authorList>
            <person name="Chen S."/>
            <person name="Yu Y."/>
            <person name="Wang X."/>
            <person name="Wang S."/>
            <person name="Zhang T."/>
            <person name="Zhou Y."/>
            <person name="He R."/>
            <person name="Meng N."/>
            <person name="Wang Y."/>
            <person name="Liu W."/>
            <person name="Liu Z."/>
            <person name="Liu J."/>
            <person name="Guo Q."/>
            <person name="Huang H."/>
            <person name="Sederoff R.R."/>
            <person name="Wang G."/>
            <person name="Qu G."/>
            <person name="Chen S."/>
        </authorList>
    </citation>
    <scope>NUCLEOTIDE SEQUENCE</scope>
    <source>
        <strain evidence="1">SC-2020</strain>
    </source>
</reference>
<evidence type="ECO:0000313" key="1">
    <source>
        <dbReference type="EMBL" id="KAJ6960008.1"/>
    </source>
</evidence>
<dbReference type="AlphaFoldDB" id="A0AAD6LG51"/>
<accession>A0AAD6LG51</accession>
<protein>
    <submittedName>
        <fullName evidence="1">Uncharacterized protein</fullName>
    </submittedName>
</protein>
<evidence type="ECO:0000313" key="2">
    <source>
        <dbReference type="Proteomes" id="UP001164929"/>
    </source>
</evidence>
<comment type="caution">
    <text evidence="1">The sequence shown here is derived from an EMBL/GenBank/DDBJ whole genome shotgun (WGS) entry which is preliminary data.</text>
</comment>
<gene>
    <name evidence="1" type="ORF">NC653_038150</name>
</gene>
<name>A0AAD6LG51_9ROSI</name>